<proteinExistence type="predicted"/>
<accession>A0A024TJQ1</accession>
<protein>
    <recommendedName>
        <fullName evidence="4">DDE Tnp4 domain-containing protein</fullName>
    </recommendedName>
</protein>
<dbReference type="AlphaFoldDB" id="A0A024TJQ1"/>
<dbReference type="EMBL" id="KI913988">
    <property type="protein sequence ID" value="ETV93831.1"/>
    <property type="molecule type" value="Genomic_DNA"/>
</dbReference>
<name>A0A024TJQ1_9STRA</name>
<dbReference type="InterPro" id="IPR027806">
    <property type="entry name" value="HARBI1_dom"/>
</dbReference>
<keyword evidence="2" id="KW-0479">Metal-binding</keyword>
<dbReference type="GO" id="GO:0046872">
    <property type="term" value="F:metal ion binding"/>
    <property type="evidence" value="ECO:0007669"/>
    <property type="project" value="UniProtKB-KW"/>
</dbReference>
<feature type="non-terminal residue" evidence="5">
    <location>
        <position position="119"/>
    </location>
</feature>
<dbReference type="VEuPathDB" id="FungiDB:H310_12184"/>
<dbReference type="Pfam" id="PF13359">
    <property type="entry name" value="DDE_Tnp_4"/>
    <property type="match status" value="1"/>
</dbReference>
<dbReference type="RefSeq" id="XP_008877391.1">
    <property type="nucleotide sequence ID" value="XM_008879169.1"/>
</dbReference>
<feature type="region of interest" description="Disordered" evidence="3">
    <location>
        <begin position="1"/>
        <end position="28"/>
    </location>
</feature>
<evidence type="ECO:0000256" key="1">
    <source>
        <dbReference type="ARBA" id="ARBA00001968"/>
    </source>
</evidence>
<organism evidence="5">
    <name type="scientific">Aphanomyces invadans</name>
    <dbReference type="NCBI Taxonomy" id="157072"/>
    <lineage>
        <taxon>Eukaryota</taxon>
        <taxon>Sar</taxon>
        <taxon>Stramenopiles</taxon>
        <taxon>Oomycota</taxon>
        <taxon>Saprolegniomycetes</taxon>
        <taxon>Saprolegniales</taxon>
        <taxon>Verrucalvaceae</taxon>
        <taxon>Aphanomyces</taxon>
    </lineage>
</organism>
<evidence type="ECO:0000259" key="4">
    <source>
        <dbReference type="Pfam" id="PF13359"/>
    </source>
</evidence>
<gene>
    <name evidence="5" type="ORF">H310_12184</name>
</gene>
<reference evidence="5" key="1">
    <citation type="submission" date="2013-12" db="EMBL/GenBank/DDBJ databases">
        <title>The Genome Sequence of Aphanomyces invadans NJM9701.</title>
        <authorList>
            <consortium name="The Broad Institute Genomics Platform"/>
            <person name="Russ C."/>
            <person name="Tyler B."/>
            <person name="van West P."/>
            <person name="Dieguez-Uribeondo J."/>
            <person name="Young S.K."/>
            <person name="Zeng Q."/>
            <person name="Gargeya S."/>
            <person name="Fitzgerald M."/>
            <person name="Abouelleil A."/>
            <person name="Alvarado L."/>
            <person name="Chapman S.B."/>
            <person name="Gainer-Dewar J."/>
            <person name="Goldberg J."/>
            <person name="Griggs A."/>
            <person name="Gujja S."/>
            <person name="Hansen M."/>
            <person name="Howarth C."/>
            <person name="Imamovic A."/>
            <person name="Ireland A."/>
            <person name="Larimer J."/>
            <person name="McCowan C."/>
            <person name="Murphy C."/>
            <person name="Pearson M."/>
            <person name="Poon T.W."/>
            <person name="Priest M."/>
            <person name="Roberts A."/>
            <person name="Saif S."/>
            <person name="Shea T."/>
            <person name="Sykes S."/>
            <person name="Wortman J."/>
            <person name="Nusbaum C."/>
            <person name="Birren B."/>
        </authorList>
    </citation>
    <scope>NUCLEOTIDE SEQUENCE [LARGE SCALE GENOMIC DNA]</scope>
    <source>
        <strain evidence="5">NJM9701</strain>
    </source>
</reference>
<sequence>MGYQGAQHEYHSIQPKRRPQGGFLTPRDLERNHKVSSDRVLVENYFARMCSLWKAMSVTYKWNESKFDQVSRICCALTNAHVLWMPLQKGVALKHNIVLDARDILKQPHLNLTVVGQLV</sequence>
<dbReference type="GeneID" id="20089234"/>
<evidence type="ECO:0000256" key="3">
    <source>
        <dbReference type="SAM" id="MobiDB-lite"/>
    </source>
</evidence>
<evidence type="ECO:0000313" key="5">
    <source>
        <dbReference type="EMBL" id="ETV93831.1"/>
    </source>
</evidence>
<comment type="cofactor">
    <cofactor evidence="1">
        <name>a divalent metal cation</name>
        <dbReference type="ChEBI" id="CHEBI:60240"/>
    </cofactor>
</comment>
<evidence type="ECO:0000256" key="2">
    <source>
        <dbReference type="ARBA" id="ARBA00022723"/>
    </source>
</evidence>
<feature type="domain" description="DDE Tnp4" evidence="4">
    <location>
        <begin position="3"/>
        <end position="79"/>
    </location>
</feature>
<dbReference type="OrthoDB" id="125364at2759"/>